<accession>A0AAV3QCW2</accession>
<dbReference type="Proteomes" id="UP001454036">
    <property type="component" value="Unassembled WGS sequence"/>
</dbReference>
<feature type="region of interest" description="Disordered" evidence="1">
    <location>
        <begin position="161"/>
        <end position="183"/>
    </location>
</feature>
<keyword evidence="3" id="KW-1185">Reference proteome</keyword>
<gene>
    <name evidence="2" type="ORF">LIER_17408</name>
</gene>
<dbReference type="EMBL" id="BAABME010004048">
    <property type="protein sequence ID" value="GAA0160982.1"/>
    <property type="molecule type" value="Genomic_DNA"/>
</dbReference>
<protein>
    <submittedName>
        <fullName evidence="2">Uncharacterized protein</fullName>
    </submittedName>
</protein>
<organism evidence="2 3">
    <name type="scientific">Lithospermum erythrorhizon</name>
    <name type="common">Purple gromwell</name>
    <name type="synonym">Lithospermum officinale var. erythrorhizon</name>
    <dbReference type="NCBI Taxonomy" id="34254"/>
    <lineage>
        <taxon>Eukaryota</taxon>
        <taxon>Viridiplantae</taxon>
        <taxon>Streptophyta</taxon>
        <taxon>Embryophyta</taxon>
        <taxon>Tracheophyta</taxon>
        <taxon>Spermatophyta</taxon>
        <taxon>Magnoliopsida</taxon>
        <taxon>eudicotyledons</taxon>
        <taxon>Gunneridae</taxon>
        <taxon>Pentapetalae</taxon>
        <taxon>asterids</taxon>
        <taxon>lamiids</taxon>
        <taxon>Boraginales</taxon>
        <taxon>Boraginaceae</taxon>
        <taxon>Boraginoideae</taxon>
        <taxon>Lithospermeae</taxon>
        <taxon>Lithospermum</taxon>
    </lineage>
</organism>
<sequence>MENTLEGKGRVPQPSYQAILEFLSTGVLPEDLLVANKIKRQSLRLGVILRRVANEQRLRLNLELVEEERAPVIDKMARYKSKARRRPSLSRCTARAARFATSLSAWAFFKSWSSSAISSAPAPALPPGGALELALHASLGSIETIRCHHLLGHARGRLGHQKAYMRPGRSRSGNRRRGEANFTPPVDLALLREGISS</sequence>
<name>A0AAV3QCW2_LITER</name>
<dbReference type="AlphaFoldDB" id="A0AAV3QCW2"/>
<evidence type="ECO:0000256" key="1">
    <source>
        <dbReference type="SAM" id="MobiDB-lite"/>
    </source>
</evidence>
<proteinExistence type="predicted"/>
<comment type="caution">
    <text evidence="2">The sequence shown here is derived from an EMBL/GenBank/DDBJ whole genome shotgun (WGS) entry which is preliminary data.</text>
</comment>
<evidence type="ECO:0000313" key="2">
    <source>
        <dbReference type="EMBL" id="GAA0160982.1"/>
    </source>
</evidence>
<reference evidence="2 3" key="1">
    <citation type="submission" date="2024-01" db="EMBL/GenBank/DDBJ databases">
        <title>The complete chloroplast genome sequence of Lithospermum erythrorhizon: insights into the phylogenetic relationship among Boraginaceae species and the maternal lineages of purple gromwells.</title>
        <authorList>
            <person name="Okada T."/>
            <person name="Watanabe K."/>
        </authorList>
    </citation>
    <scope>NUCLEOTIDE SEQUENCE [LARGE SCALE GENOMIC DNA]</scope>
</reference>
<evidence type="ECO:0000313" key="3">
    <source>
        <dbReference type="Proteomes" id="UP001454036"/>
    </source>
</evidence>